<dbReference type="EMBL" id="CAJZAF010000002">
    <property type="protein sequence ID" value="CAG9164796.1"/>
    <property type="molecule type" value="Genomic_DNA"/>
</dbReference>
<feature type="region of interest" description="Disordered" evidence="9">
    <location>
        <begin position="131"/>
        <end position="150"/>
    </location>
</feature>
<keyword evidence="4 8" id="KW-0058">Aromatic hydrocarbons catabolism</keyword>
<evidence type="ECO:0000259" key="10">
    <source>
        <dbReference type="PROSITE" id="PS51819"/>
    </source>
</evidence>
<dbReference type="Pfam" id="PF00903">
    <property type="entry name" value="Glyoxalase"/>
    <property type="match status" value="1"/>
</dbReference>
<dbReference type="CDD" id="cd08360">
    <property type="entry name" value="MhqB_like_C"/>
    <property type="match status" value="1"/>
</dbReference>
<evidence type="ECO:0000256" key="9">
    <source>
        <dbReference type="SAM" id="MobiDB-lite"/>
    </source>
</evidence>
<dbReference type="PANTHER" id="PTHR21366">
    <property type="entry name" value="GLYOXALASE FAMILY PROTEIN"/>
    <property type="match status" value="1"/>
</dbReference>
<feature type="region of interest" description="Disordered" evidence="9">
    <location>
        <begin position="1"/>
        <end position="21"/>
    </location>
</feature>
<feature type="domain" description="VOC" evidence="10">
    <location>
        <begin position="25"/>
        <end position="131"/>
    </location>
</feature>
<dbReference type="InterPro" id="IPR000486">
    <property type="entry name" value="Xdiol_ring_cleave_dOase_1/2"/>
</dbReference>
<organism evidence="11 12">
    <name type="scientific">Cupriavidus pinatubonensis</name>
    <dbReference type="NCBI Taxonomy" id="248026"/>
    <lineage>
        <taxon>Bacteria</taxon>
        <taxon>Pseudomonadati</taxon>
        <taxon>Pseudomonadota</taxon>
        <taxon>Betaproteobacteria</taxon>
        <taxon>Burkholderiales</taxon>
        <taxon>Burkholderiaceae</taxon>
        <taxon>Cupriavidus</taxon>
    </lineage>
</organism>
<evidence type="ECO:0000256" key="3">
    <source>
        <dbReference type="ARBA" id="ARBA00022723"/>
    </source>
</evidence>
<dbReference type="InterPro" id="IPR050383">
    <property type="entry name" value="GlyoxalaseI/FosfomycinResist"/>
</dbReference>
<evidence type="ECO:0000256" key="1">
    <source>
        <dbReference type="ARBA" id="ARBA00001954"/>
    </source>
</evidence>
<accession>A0ABN7XXF9</accession>
<evidence type="ECO:0000313" key="12">
    <source>
        <dbReference type="Proteomes" id="UP000701702"/>
    </source>
</evidence>
<evidence type="ECO:0000256" key="8">
    <source>
        <dbReference type="RuleBase" id="RU000683"/>
    </source>
</evidence>
<name>A0ABN7XXF9_9BURK</name>
<keyword evidence="3" id="KW-0479">Metal-binding</keyword>
<dbReference type="PROSITE" id="PS51819">
    <property type="entry name" value="VOC"/>
    <property type="match status" value="2"/>
</dbReference>
<keyword evidence="5 8" id="KW-0223">Dioxygenase</keyword>
<evidence type="ECO:0000256" key="7">
    <source>
        <dbReference type="ARBA" id="ARBA00023004"/>
    </source>
</evidence>
<keyword evidence="7 8" id="KW-0408">Iron</keyword>
<feature type="domain" description="VOC" evidence="10">
    <location>
        <begin position="167"/>
        <end position="282"/>
    </location>
</feature>
<evidence type="ECO:0000256" key="2">
    <source>
        <dbReference type="ARBA" id="ARBA00008784"/>
    </source>
</evidence>
<evidence type="ECO:0000256" key="5">
    <source>
        <dbReference type="ARBA" id="ARBA00022964"/>
    </source>
</evidence>
<dbReference type="RefSeq" id="WP_223999648.1">
    <property type="nucleotide sequence ID" value="NZ_CAJZAF010000002.1"/>
</dbReference>
<dbReference type="InterPro" id="IPR029068">
    <property type="entry name" value="Glyas_Bleomycin-R_OHBP_Dase"/>
</dbReference>
<evidence type="ECO:0000313" key="11">
    <source>
        <dbReference type="EMBL" id="CAG9164796.1"/>
    </source>
</evidence>
<dbReference type="PANTHER" id="PTHR21366:SF14">
    <property type="entry name" value="GLYOXALASE DOMAIN-CONTAINING PROTEIN 5"/>
    <property type="match status" value="1"/>
</dbReference>
<evidence type="ECO:0000256" key="4">
    <source>
        <dbReference type="ARBA" id="ARBA00022797"/>
    </source>
</evidence>
<comment type="caution">
    <text evidence="11">The sequence shown here is derived from an EMBL/GenBank/DDBJ whole genome shotgun (WGS) entry which is preliminary data.</text>
</comment>
<feature type="compositionally biased region" description="Polar residues" evidence="9">
    <location>
        <begin position="1"/>
        <end position="15"/>
    </location>
</feature>
<dbReference type="PROSITE" id="PS00082">
    <property type="entry name" value="EXTRADIOL_DIOXYGENAS"/>
    <property type="match status" value="1"/>
</dbReference>
<reference evidence="11 12" key="1">
    <citation type="submission" date="2021-08" db="EMBL/GenBank/DDBJ databases">
        <authorList>
            <person name="Peeters C."/>
        </authorList>
    </citation>
    <scope>NUCLEOTIDE SEQUENCE [LARGE SCALE GENOMIC DNA]</scope>
    <source>
        <strain evidence="11 12">LMG 23994</strain>
    </source>
</reference>
<comment type="cofactor">
    <cofactor evidence="1 8">
        <name>Fe(2+)</name>
        <dbReference type="ChEBI" id="CHEBI:29033"/>
    </cofactor>
</comment>
<dbReference type="InterPro" id="IPR037523">
    <property type="entry name" value="VOC_core"/>
</dbReference>
<comment type="similarity">
    <text evidence="2 8">Belongs to the extradiol ring-cleavage dioxygenase family.</text>
</comment>
<keyword evidence="6 8" id="KW-0560">Oxidoreductase</keyword>
<dbReference type="InterPro" id="IPR004360">
    <property type="entry name" value="Glyas_Fos-R_dOase_dom"/>
</dbReference>
<proteinExistence type="inferred from homology"/>
<keyword evidence="12" id="KW-1185">Reference proteome</keyword>
<protein>
    <recommendedName>
        <fullName evidence="10">VOC domain-containing protein</fullName>
    </recommendedName>
</protein>
<sequence length="320" mass="35253">MDTHRANASQRSQAPTARPRHAVHSIDHYALEVPDLAVAEHFLDAFGLTVVRTPECLEVYAADQRCWARFYEGERKRLAYLSFSCFEGDFAGLRQQLAASGATPVEDACYGDKSGVWFFDPDGNLVQVKIGPKTSPSSKSPAQLEGAPGGQRGAVVRSLVQRVQPRRLSHVLLFTPGVQRALDFYRDALGLRLSDRSDDVIAFTHAPFGSDHHLLALVKSSAKGWHHAAWDVADVNEVGQGASQMAKAGYTQGWGTGRHVLGSNYFFYVLDPWGSFCEYSADIDYIPAGQAWPAGDFPAEDSLYQWGPDVPEYFVRNTEA</sequence>
<dbReference type="Gene3D" id="3.10.180.10">
    <property type="entry name" value="2,3-Dihydroxybiphenyl 1,2-Dioxygenase, domain 1"/>
    <property type="match status" value="2"/>
</dbReference>
<evidence type="ECO:0000256" key="6">
    <source>
        <dbReference type="ARBA" id="ARBA00023002"/>
    </source>
</evidence>
<gene>
    <name evidence="11" type="ORF">LMG23994_00630</name>
</gene>
<dbReference type="Proteomes" id="UP000701702">
    <property type="component" value="Unassembled WGS sequence"/>
</dbReference>
<dbReference type="SUPFAM" id="SSF54593">
    <property type="entry name" value="Glyoxalase/Bleomycin resistance protein/Dihydroxybiphenyl dioxygenase"/>
    <property type="match status" value="1"/>
</dbReference>